<feature type="compositionally biased region" description="Polar residues" evidence="1">
    <location>
        <begin position="327"/>
        <end position="336"/>
    </location>
</feature>
<reference evidence="4 5" key="1">
    <citation type="journal article" date="2021" name="Elife">
        <title>Chloroplast acquisition without the gene transfer in kleptoplastic sea slugs, Plakobranchus ocellatus.</title>
        <authorList>
            <person name="Maeda T."/>
            <person name="Takahashi S."/>
            <person name="Yoshida T."/>
            <person name="Shimamura S."/>
            <person name="Takaki Y."/>
            <person name="Nagai Y."/>
            <person name="Toyoda A."/>
            <person name="Suzuki Y."/>
            <person name="Arimoto A."/>
            <person name="Ishii H."/>
            <person name="Satoh N."/>
            <person name="Nishiyama T."/>
            <person name="Hasebe M."/>
            <person name="Maruyama T."/>
            <person name="Minagawa J."/>
            <person name="Obokata J."/>
            <person name="Shigenobu S."/>
        </authorList>
    </citation>
    <scope>NUCLEOTIDE SEQUENCE [LARGE SCALE GENOMIC DNA]</scope>
</reference>
<dbReference type="SUPFAM" id="SSF50370">
    <property type="entry name" value="Ricin B-like lectins"/>
    <property type="match status" value="1"/>
</dbReference>
<dbReference type="PROSITE" id="PS50231">
    <property type="entry name" value="RICIN_B_LECTIN"/>
    <property type="match status" value="1"/>
</dbReference>
<evidence type="ECO:0000256" key="1">
    <source>
        <dbReference type="SAM" id="MobiDB-lite"/>
    </source>
</evidence>
<evidence type="ECO:0000313" key="4">
    <source>
        <dbReference type="EMBL" id="GFR78260.1"/>
    </source>
</evidence>
<dbReference type="InterPro" id="IPR000772">
    <property type="entry name" value="Ricin_B_lectin"/>
</dbReference>
<feature type="domain" description="Ricin B lectin" evidence="3">
    <location>
        <begin position="568"/>
        <end position="692"/>
    </location>
</feature>
<dbReference type="SMART" id="SM00458">
    <property type="entry name" value="RICIN"/>
    <property type="match status" value="1"/>
</dbReference>
<sequence>MLLMVLSFIFSTVGTASTLRIYGALTTYGEYLQSLEGNALPVRSTHKSLIYLNAADPLSKNEQLDIEDMLIDGHTLVIDGTESDSEALQSISALLGGVGLGGQIIMIHKPKGESPQYKQISAPESDYTTKNWLQTIINLAQETLALEGQWIHPPVQMRAQPNTYKPPETTLHIEIRQINLSCLVGNQLEESLSSPAYWTGGLIDACNHEASFSMNYTLDFIRSTGSIEQSTEDAKYIRFTVNPANYGGAGWHLVDKPTHRHTWFQSWTNRTTWFGPIADNYMIAIYAHDNEVRLYQSTPANTPKHSKIKAKTTIKVGVPIRWGFSPQWPQRPQPQNDAPEIQEEHPNIDDPEEGAAPNQATDLSPYDLDDDSDISEEDEDAVQALRPIADVDPFRSIKGKNTDVRQKSSDINKRLRSASVIPAASYFSSRSVTYHNEEYLIYNLSTVTPTDSAKWVWTRDFDKYSKSWRTHELCELYCQDWFFADDAFSASAYGHFTPGFSATFMVSGNKTDHSSFTLQSAVTPVALGGHIHYKGLFQGYSVWDQKGSPHTINQTLTINWNARVFDQQPAFSIEAATENSRNGKCLNVIENNTNNKGLINVHSCRYDNNQLWTIDQHQHIRSLISENHCLTSEDDNSITVRPCTHHIQQHWDWRGTTIINQKHGYLFLNTPNNVTTNQDQNKRTEWKIFYQKPTITEAVHIKN</sequence>
<dbReference type="EMBL" id="BMAT01008112">
    <property type="protein sequence ID" value="GFR78260.1"/>
    <property type="molecule type" value="Genomic_DNA"/>
</dbReference>
<evidence type="ECO:0000256" key="2">
    <source>
        <dbReference type="SAM" id="SignalP"/>
    </source>
</evidence>
<name>A0AAV4G148_9GAST</name>
<comment type="caution">
    <text evidence="4">The sequence shown here is derived from an EMBL/GenBank/DDBJ whole genome shotgun (WGS) entry which is preliminary data.</text>
</comment>
<evidence type="ECO:0000313" key="5">
    <source>
        <dbReference type="Proteomes" id="UP000762676"/>
    </source>
</evidence>
<feature type="region of interest" description="Disordered" evidence="1">
    <location>
        <begin position="323"/>
        <end position="380"/>
    </location>
</feature>
<dbReference type="InterPro" id="IPR035992">
    <property type="entry name" value="Ricin_B-like_lectins"/>
</dbReference>
<proteinExistence type="predicted"/>
<keyword evidence="5" id="KW-1185">Reference proteome</keyword>
<feature type="chain" id="PRO_5043618547" evidence="2">
    <location>
        <begin position="19"/>
        <end position="703"/>
    </location>
</feature>
<dbReference type="Proteomes" id="UP000762676">
    <property type="component" value="Unassembled WGS sequence"/>
</dbReference>
<gene>
    <name evidence="4" type="ORF">ElyMa_003990300</name>
</gene>
<dbReference type="AlphaFoldDB" id="A0AAV4G148"/>
<dbReference type="Pfam" id="PF00652">
    <property type="entry name" value="Ricin_B_lectin"/>
    <property type="match status" value="1"/>
</dbReference>
<dbReference type="Gene3D" id="2.70.240.20">
    <property type="entry name" value="Leukocidin/Hemolysin toxin, cytolysin domain"/>
    <property type="match status" value="1"/>
</dbReference>
<evidence type="ECO:0000259" key="3">
    <source>
        <dbReference type="SMART" id="SM00458"/>
    </source>
</evidence>
<feature type="compositionally biased region" description="Acidic residues" evidence="1">
    <location>
        <begin position="367"/>
        <end position="380"/>
    </location>
</feature>
<dbReference type="Gene3D" id="2.70.240.10">
    <property type="entry name" value="Leukocidin/porin MspA"/>
    <property type="match status" value="1"/>
</dbReference>
<accession>A0AAV4G148</accession>
<organism evidence="4 5">
    <name type="scientific">Elysia marginata</name>
    <dbReference type="NCBI Taxonomy" id="1093978"/>
    <lineage>
        <taxon>Eukaryota</taxon>
        <taxon>Metazoa</taxon>
        <taxon>Spiralia</taxon>
        <taxon>Lophotrochozoa</taxon>
        <taxon>Mollusca</taxon>
        <taxon>Gastropoda</taxon>
        <taxon>Heterobranchia</taxon>
        <taxon>Euthyneura</taxon>
        <taxon>Panpulmonata</taxon>
        <taxon>Sacoglossa</taxon>
        <taxon>Placobranchoidea</taxon>
        <taxon>Plakobranchidae</taxon>
        <taxon>Elysia</taxon>
    </lineage>
</organism>
<feature type="signal peptide" evidence="2">
    <location>
        <begin position="1"/>
        <end position="18"/>
    </location>
</feature>
<keyword evidence="2" id="KW-0732">Signal</keyword>
<protein>
    <submittedName>
        <fullName evidence="4">Cytolysin</fullName>
    </submittedName>
</protein>